<evidence type="ECO:0000256" key="9">
    <source>
        <dbReference type="SAM" id="Coils"/>
    </source>
</evidence>
<dbReference type="Gene3D" id="6.10.250.660">
    <property type="match status" value="1"/>
</dbReference>
<keyword evidence="4" id="KW-0963">Cytoplasm</keyword>
<name>A0ABZ1E903_9ACTN</name>
<protein>
    <recommendedName>
        <fullName evidence="3">Cell wall synthesis protein Wag31</fullName>
    </recommendedName>
    <alternativeName>
        <fullName evidence="8">Antigen 84</fullName>
    </alternativeName>
</protein>
<sequence>MPLTPADIHNVAFKKPPIGKRGYDEEEVDAFLDGIEHEIIRLIEENESLRRRSVHGPSAHEGDSLSAAGYAELSELRSRLQRVMSEKADTERVRDLLQADLERARAQAASRTEGGAQDGQVTRVLEMAQQTADGHIADARREADKLVGSALGQAQSLVDEAQANAGKTEDTALQRYRDAIRTLENERDALQRRVEELTGFGRDYQERLRVEVTHRMHNMKDIPKLGPAPVFDESAWLRHRRPGRQNVSGDAR</sequence>
<feature type="coiled-coil region" evidence="9">
    <location>
        <begin position="173"/>
        <end position="200"/>
    </location>
</feature>
<dbReference type="InterPro" id="IPR019933">
    <property type="entry name" value="DivIVA_domain"/>
</dbReference>
<comment type="similarity">
    <text evidence="2">Belongs to the DivIVA family.</text>
</comment>
<proteinExistence type="inferred from homology"/>
<evidence type="ECO:0000313" key="10">
    <source>
        <dbReference type="EMBL" id="WSA31297.1"/>
    </source>
</evidence>
<feature type="coiled-coil region" evidence="9">
    <location>
        <begin position="32"/>
        <end position="107"/>
    </location>
</feature>
<evidence type="ECO:0000256" key="1">
    <source>
        <dbReference type="ARBA" id="ARBA00004496"/>
    </source>
</evidence>
<dbReference type="InterPro" id="IPR007793">
    <property type="entry name" value="DivIVA_fam"/>
</dbReference>
<dbReference type="Pfam" id="PF05103">
    <property type="entry name" value="DivIVA"/>
    <property type="match status" value="1"/>
</dbReference>
<organism evidence="10 11">
    <name type="scientific">Micromonospora peucetia</name>
    <dbReference type="NCBI Taxonomy" id="47871"/>
    <lineage>
        <taxon>Bacteria</taxon>
        <taxon>Bacillati</taxon>
        <taxon>Actinomycetota</taxon>
        <taxon>Actinomycetes</taxon>
        <taxon>Micromonosporales</taxon>
        <taxon>Micromonosporaceae</taxon>
        <taxon>Micromonospora</taxon>
    </lineage>
</organism>
<accession>A0ABZ1E903</accession>
<evidence type="ECO:0000256" key="3">
    <source>
        <dbReference type="ARBA" id="ARBA00018787"/>
    </source>
</evidence>
<dbReference type="NCBIfam" id="TIGR03544">
    <property type="entry name" value="DivI1A_domain"/>
    <property type="match status" value="1"/>
</dbReference>
<evidence type="ECO:0000256" key="2">
    <source>
        <dbReference type="ARBA" id="ARBA00009008"/>
    </source>
</evidence>
<gene>
    <name evidence="10" type="ORF">OIE14_24635</name>
</gene>
<dbReference type="EMBL" id="CP109071">
    <property type="protein sequence ID" value="WSA31297.1"/>
    <property type="molecule type" value="Genomic_DNA"/>
</dbReference>
<keyword evidence="11" id="KW-1185">Reference proteome</keyword>
<keyword evidence="6 9" id="KW-0175">Coiled coil</keyword>
<evidence type="ECO:0000256" key="4">
    <source>
        <dbReference type="ARBA" id="ARBA00022490"/>
    </source>
</evidence>
<evidence type="ECO:0000256" key="7">
    <source>
        <dbReference type="ARBA" id="ARBA00023306"/>
    </source>
</evidence>
<keyword evidence="5" id="KW-0132">Cell division</keyword>
<evidence type="ECO:0000256" key="8">
    <source>
        <dbReference type="ARBA" id="ARBA00031737"/>
    </source>
</evidence>
<dbReference type="Proteomes" id="UP001334804">
    <property type="component" value="Chromosome"/>
</dbReference>
<comment type="subcellular location">
    <subcellularLocation>
        <location evidence="1">Cytoplasm</location>
    </subcellularLocation>
</comment>
<reference evidence="10 11" key="1">
    <citation type="submission" date="2022-10" db="EMBL/GenBank/DDBJ databases">
        <title>The complete genomes of actinobacterial strains from the NBC collection.</title>
        <authorList>
            <person name="Joergensen T.S."/>
            <person name="Alvarez Arevalo M."/>
            <person name="Sterndorff E.B."/>
            <person name="Faurdal D."/>
            <person name="Vuksanovic O."/>
            <person name="Mourched A.-S."/>
            <person name="Charusanti P."/>
            <person name="Shaw S."/>
            <person name="Blin K."/>
            <person name="Weber T."/>
        </authorList>
    </citation>
    <scope>NUCLEOTIDE SEQUENCE [LARGE SCALE GENOMIC DNA]</scope>
    <source>
        <strain evidence="10 11">NBC 01809</strain>
    </source>
</reference>
<keyword evidence="7" id="KW-0131">Cell cycle</keyword>
<evidence type="ECO:0000256" key="6">
    <source>
        <dbReference type="ARBA" id="ARBA00023054"/>
    </source>
</evidence>
<evidence type="ECO:0000313" key="11">
    <source>
        <dbReference type="Proteomes" id="UP001334804"/>
    </source>
</evidence>
<dbReference type="PANTHER" id="PTHR35794">
    <property type="entry name" value="CELL DIVISION PROTEIN DIVIVA"/>
    <property type="match status" value="1"/>
</dbReference>
<dbReference type="RefSeq" id="WP_326563716.1">
    <property type="nucleotide sequence ID" value="NZ_CP109071.1"/>
</dbReference>
<evidence type="ECO:0000256" key="5">
    <source>
        <dbReference type="ARBA" id="ARBA00022618"/>
    </source>
</evidence>
<dbReference type="PANTHER" id="PTHR35794:SF2">
    <property type="entry name" value="CELL DIVISION PROTEIN DIVIVA"/>
    <property type="match status" value="1"/>
</dbReference>